<dbReference type="EC" id="3.4.16.2" evidence="14"/>
<evidence type="ECO:0000256" key="15">
    <source>
        <dbReference type="ARBA" id="ARBA00073691"/>
    </source>
</evidence>
<dbReference type="RefSeq" id="XP_007537171.2">
    <property type="nucleotide sequence ID" value="XM_007537109.3"/>
</dbReference>
<keyword evidence="4 20" id="KW-0121">Carboxypeptidase</keyword>
<keyword evidence="7" id="KW-0378">Hydrolase</keyword>
<organism evidence="19 20">
    <name type="scientific">Erinaceus europaeus</name>
    <name type="common">Western European hedgehog</name>
    <dbReference type="NCBI Taxonomy" id="9365"/>
    <lineage>
        <taxon>Eukaryota</taxon>
        <taxon>Metazoa</taxon>
        <taxon>Chordata</taxon>
        <taxon>Craniata</taxon>
        <taxon>Vertebrata</taxon>
        <taxon>Euteleostomi</taxon>
        <taxon>Mammalia</taxon>
        <taxon>Eutheria</taxon>
        <taxon>Laurasiatheria</taxon>
        <taxon>Eulipotyphla</taxon>
        <taxon>Erinaceidae</taxon>
        <taxon>Erinaceinae</taxon>
        <taxon>Erinaceus</taxon>
    </lineage>
</organism>
<dbReference type="GO" id="GO:0004185">
    <property type="term" value="F:serine-type carboxypeptidase activity"/>
    <property type="evidence" value="ECO:0007669"/>
    <property type="project" value="UniProtKB-EC"/>
</dbReference>
<dbReference type="GO" id="GO:0043535">
    <property type="term" value="P:regulation of blood vessel endothelial cell migration"/>
    <property type="evidence" value="ECO:0007669"/>
    <property type="project" value="TreeGrafter"/>
</dbReference>
<evidence type="ECO:0000256" key="17">
    <source>
        <dbReference type="ARBA" id="ARBA00076608"/>
    </source>
</evidence>
<dbReference type="GO" id="GO:0003085">
    <property type="term" value="P:negative regulation of systemic arterial blood pressure"/>
    <property type="evidence" value="ECO:0007669"/>
    <property type="project" value="TreeGrafter"/>
</dbReference>
<evidence type="ECO:0000256" key="9">
    <source>
        <dbReference type="ARBA" id="ARBA00023157"/>
    </source>
</evidence>
<evidence type="ECO:0000256" key="18">
    <source>
        <dbReference type="SAM" id="SignalP"/>
    </source>
</evidence>
<comment type="similarity">
    <text evidence="2">Belongs to the peptidase S28 family.</text>
</comment>
<evidence type="ECO:0000256" key="3">
    <source>
        <dbReference type="ARBA" id="ARBA00011738"/>
    </source>
</evidence>
<dbReference type="Proteomes" id="UP001652624">
    <property type="component" value="Chromosome 17"/>
</dbReference>
<keyword evidence="9" id="KW-1015">Disulfide bond</keyword>
<protein>
    <recommendedName>
        <fullName evidence="15">Lysosomal Pro-X carboxypeptidase</fullName>
        <ecNumber evidence="14">3.4.16.2</ecNumber>
    </recommendedName>
    <alternativeName>
        <fullName evidence="17">Proline carboxypeptidase</fullName>
    </alternativeName>
    <alternativeName>
        <fullName evidence="16">Prolylcarboxypeptidase</fullName>
    </alternativeName>
</protein>
<evidence type="ECO:0000256" key="7">
    <source>
        <dbReference type="ARBA" id="ARBA00022801"/>
    </source>
</evidence>
<evidence type="ECO:0000256" key="6">
    <source>
        <dbReference type="ARBA" id="ARBA00022729"/>
    </source>
</evidence>
<dbReference type="PANTHER" id="PTHR11010">
    <property type="entry name" value="PROTEASE S28 PRO-X CARBOXYPEPTIDASE-RELATED"/>
    <property type="match status" value="1"/>
</dbReference>
<name>A0A1S3AM64_ERIEU</name>
<evidence type="ECO:0000256" key="2">
    <source>
        <dbReference type="ARBA" id="ARBA00011079"/>
    </source>
</evidence>
<evidence type="ECO:0000256" key="1">
    <source>
        <dbReference type="ARBA" id="ARBA00004371"/>
    </source>
</evidence>
<keyword evidence="5" id="KW-0645">Protease</keyword>
<gene>
    <name evidence="20" type="primary">PRCP</name>
</gene>
<proteinExistence type="inferred from homology"/>
<dbReference type="Gene3D" id="1.20.120.980">
    <property type="entry name" value="Serine carboxypeptidase S28, SKS domain"/>
    <property type="match status" value="1"/>
</dbReference>
<dbReference type="InterPro" id="IPR008758">
    <property type="entry name" value="Peptidase_S28"/>
</dbReference>
<evidence type="ECO:0000256" key="13">
    <source>
        <dbReference type="ARBA" id="ARBA00059701"/>
    </source>
</evidence>
<comment type="catalytic activity">
    <reaction evidence="12">
        <text>Cleavage of a -Pro-|-Xaa bond to release a C-terminal amino acid.</text>
        <dbReference type="EC" id="3.4.16.2"/>
    </reaction>
</comment>
<dbReference type="OrthoDB" id="2130629at2759"/>
<dbReference type="GO" id="GO:0006508">
    <property type="term" value="P:proteolysis"/>
    <property type="evidence" value="ECO:0007669"/>
    <property type="project" value="UniProtKB-KW"/>
</dbReference>
<keyword evidence="6 18" id="KW-0732">Signal</keyword>
<feature type="signal peptide" evidence="18">
    <location>
        <begin position="1"/>
        <end position="21"/>
    </location>
</feature>
<evidence type="ECO:0000256" key="14">
    <source>
        <dbReference type="ARBA" id="ARBA00066456"/>
    </source>
</evidence>
<feature type="chain" id="PRO_5010346117" description="Lysosomal Pro-X carboxypeptidase" evidence="18">
    <location>
        <begin position="22"/>
        <end position="499"/>
    </location>
</feature>
<keyword evidence="19" id="KW-1185">Reference proteome</keyword>
<dbReference type="GO" id="GO:0008239">
    <property type="term" value="F:dipeptidyl-peptidase activity"/>
    <property type="evidence" value="ECO:0007669"/>
    <property type="project" value="TreeGrafter"/>
</dbReference>
<evidence type="ECO:0000256" key="16">
    <source>
        <dbReference type="ARBA" id="ARBA00076475"/>
    </source>
</evidence>
<evidence type="ECO:0000256" key="8">
    <source>
        <dbReference type="ARBA" id="ARBA00023145"/>
    </source>
</evidence>
<dbReference type="InterPro" id="IPR029058">
    <property type="entry name" value="AB_hydrolase_fold"/>
</dbReference>
<dbReference type="GO" id="GO:0005764">
    <property type="term" value="C:lysosome"/>
    <property type="evidence" value="ECO:0007669"/>
    <property type="project" value="UniProtKB-SubCell"/>
</dbReference>
<evidence type="ECO:0000256" key="11">
    <source>
        <dbReference type="ARBA" id="ARBA00023228"/>
    </source>
</evidence>
<keyword evidence="10" id="KW-0325">Glycoprotein</keyword>
<sequence length="499" mass="56260">MGRRALPLLPLLLALLAPGAALPAPSASRALHRMRGPSSLAARHAVDKKFSTHYFPQKIDHFGFNLGKTFKQRYLISAKHWKKDGGSILFYTGNEGDIIWFCNNTGFMWDVAEELKAMLVFAEHRYYGESLPFGADSFKDPKHLNFLTSEQALADFAELIKHLRKAIPGTRNQPVIAIGGSYGGMLAAWFRMKYPHMVVGALAASAPIWQFEDMVPCDGFMNIVTTDFRKSGPNCSDSIRKSWDVINHYGSTGTGLNWLSDNLRLCSPLKTPQDLQHLKEWMTETWINLAMVDYPYESDFLQPLPAWPIKEVCQHLKNPNVSDSQLIHGVFQALNVYYNYTGQAKCLNTSETATGNLGSQGWGYQACTEMVMPFCSNGVHDMFEPHTWDLKSYSDECFKQWHVRPRPHWIRTLYGGKNISSHTNIIFSNGDLDPWSGGGVTKDISDTLVAIVIPEGAHHLDLRSNNAFDPLTVLLARSLEVKYMQQWITDFYNSLAKQD</sequence>
<dbReference type="Pfam" id="PF05577">
    <property type="entry name" value="Peptidase_S28"/>
    <property type="match status" value="1"/>
</dbReference>
<dbReference type="eggNOG" id="KOG2183">
    <property type="taxonomic scope" value="Eukaryota"/>
</dbReference>
<dbReference type="FunCoup" id="A0A1S3AM64">
    <property type="interactions" value="1919"/>
</dbReference>
<evidence type="ECO:0000256" key="12">
    <source>
        <dbReference type="ARBA" id="ARBA00052013"/>
    </source>
</evidence>
<dbReference type="STRING" id="9365.ENSEEUP00000006148"/>
<keyword evidence="8" id="KW-0865">Zymogen</keyword>
<dbReference type="FunFam" id="1.20.120.980:FF:000002">
    <property type="entry name" value="lysosomal Pro-X carboxypeptidase"/>
    <property type="match status" value="1"/>
</dbReference>
<keyword evidence="11" id="KW-0458">Lysosome</keyword>
<dbReference type="GeneID" id="103126227"/>
<comment type="subcellular location">
    <subcellularLocation>
        <location evidence="1">Lysosome</location>
    </subcellularLocation>
</comment>
<reference evidence="20" key="1">
    <citation type="submission" date="2025-08" db="UniProtKB">
        <authorList>
            <consortium name="RefSeq"/>
        </authorList>
    </citation>
    <scope>IDENTIFICATION</scope>
</reference>
<comment type="function">
    <text evidence="13">Cleaves C-terminal amino acids linked to proline in peptides such as angiotensin II, III and des-Arg9-bradykinin. This cleavage occurs at acidic pH, but enzymatic activity is retained with some substrates at neutral pH.</text>
</comment>
<evidence type="ECO:0000256" key="10">
    <source>
        <dbReference type="ARBA" id="ARBA00023180"/>
    </source>
</evidence>
<evidence type="ECO:0000256" key="4">
    <source>
        <dbReference type="ARBA" id="ARBA00022645"/>
    </source>
</evidence>
<dbReference type="AlphaFoldDB" id="A0A1S3AM64"/>
<accession>A0A1S3AM64</accession>
<dbReference type="InParanoid" id="A0A1S3AM64"/>
<dbReference type="PANTHER" id="PTHR11010:SF38">
    <property type="entry name" value="LYSOSOMAL PRO-X CARBOXYPEPTIDASE"/>
    <property type="match status" value="1"/>
</dbReference>
<evidence type="ECO:0000256" key="5">
    <source>
        <dbReference type="ARBA" id="ARBA00022670"/>
    </source>
</evidence>
<dbReference type="SUPFAM" id="SSF53474">
    <property type="entry name" value="alpha/beta-Hydrolases"/>
    <property type="match status" value="1"/>
</dbReference>
<comment type="subunit">
    <text evidence="3">Homodimer.</text>
</comment>
<evidence type="ECO:0000313" key="19">
    <source>
        <dbReference type="Proteomes" id="UP001652624"/>
    </source>
</evidence>
<dbReference type="GO" id="GO:0060055">
    <property type="term" value="P:angiogenesis involved in wound healing"/>
    <property type="evidence" value="ECO:0007669"/>
    <property type="project" value="TreeGrafter"/>
</dbReference>
<evidence type="ECO:0000313" key="20">
    <source>
        <dbReference type="RefSeq" id="XP_007537171.2"/>
    </source>
</evidence>
<dbReference type="CTD" id="5547"/>
<dbReference type="InterPro" id="IPR042269">
    <property type="entry name" value="Ser_carbopepase_S28_SKS"/>
</dbReference>
<dbReference type="Gene3D" id="3.40.50.1820">
    <property type="entry name" value="alpha/beta hydrolase"/>
    <property type="match status" value="1"/>
</dbReference>